<proteinExistence type="inferred from homology"/>
<dbReference type="Pfam" id="PF01865">
    <property type="entry name" value="PhoU_div"/>
    <property type="match status" value="1"/>
</dbReference>
<organism evidence="2 3">
    <name type="scientific">Congzhengia minquanensis</name>
    <dbReference type="NCBI Taxonomy" id="2763657"/>
    <lineage>
        <taxon>Bacteria</taxon>
        <taxon>Bacillati</taxon>
        <taxon>Bacillota</taxon>
        <taxon>Clostridia</taxon>
        <taxon>Eubacteriales</taxon>
        <taxon>Oscillospiraceae</taxon>
        <taxon>Congzhengia</taxon>
    </lineage>
</organism>
<protein>
    <submittedName>
        <fullName evidence="2">DUF47 family protein</fullName>
    </submittedName>
</protein>
<dbReference type="InterPro" id="IPR018445">
    <property type="entry name" value="Put_Phosphate_transp_reg"/>
</dbReference>
<gene>
    <name evidence="2" type="ORF">H8698_04030</name>
</gene>
<dbReference type="AlphaFoldDB" id="A0A926DLX8"/>
<evidence type="ECO:0000313" key="3">
    <source>
        <dbReference type="Proteomes" id="UP000611762"/>
    </source>
</evidence>
<dbReference type="PANTHER" id="PTHR37298">
    <property type="entry name" value="UPF0111 PROTEIN YKAA"/>
    <property type="match status" value="1"/>
</dbReference>
<evidence type="ECO:0000256" key="1">
    <source>
        <dbReference type="ARBA" id="ARBA00008591"/>
    </source>
</evidence>
<dbReference type="Gene3D" id="1.20.58.220">
    <property type="entry name" value="Phosphate transport system protein phou homolog 2, domain 2"/>
    <property type="match status" value="1"/>
</dbReference>
<name>A0A926DLX8_9FIRM</name>
<dbReference type="RefSeq" id="WP_177678200.1">
    <property type="nucleotide sequence ID" value="NZ_JACRSU010000001.1"/>
</dbReference>
<evidence type="ECO:0000313" key="2">
    <source>
        <dbReference type="EMBL" id="MBC8540144.1"/>
    </source>
</evidence>
<dbReference type="Proteomes" id="UP000611762">
    <property type="component" value="Unassembled WGS sequence"/>
</dbReference>
<dbReference type="InterPro" id="IPR038078">
    <property type="entry name" value="PhoU-like_sf"/>
</dbReference>
<comment type="caution">
    <text evidence="2">The sequence shown here is derived from an EMBL/GenBank/DDBJ whole genome shotgun (WGS) entry which is preliminary data.</text>
</comment>
<dbReference type="EMBL" id="JACRSU010000001">
    <property type="protein sequence ID" value="MBC8540144.1"/>
    <property type="molecule type" value="Genomic_DNA"/>
</dbReference>
<dbReference type="InterPro" id="IPR052912">
    <property type="entry name" value="UPF0111_domain"/>
</dbReference>
<keyword evidence="3" id="KW-1185">Reference proteome</keyword>
<accession>A0A926DLX8</accession>
<reference evidence="2" key="1">
    <citation type="submission" date="2020-08" db="EMBL/GenBank/DDBJ databases">
        <title>Genome public.</title>
        <authorList>
            <person name="Liu C."/>
            <person name="Sun Q."/>
        </authorList>
    </citation>
    <scope>NUCLEOTIDE SEQUENCE</scope>
    <source>
        <strain evidence="2">H8</strain>
    </source>
</reference>
<comment type="similarity">
    <text evidence="1">Belongs to the UPF0111 family.</text>
</comment>
<dbReference type="PANTHER" id="PTHR37298:SF1">
    <property type="entry name" value="UPF0111 PROTEIN YKAA"/>
    <property type="match status" value="1"/>
</dbReference>
<sequence length="206" mass="23745">MAKKKFDYFHYFKQISEIICEAAEFLHRVLRDFDSNALQKSIDYMHEIEHRADCAKHEMTQLLAHEFITPIEREDIVALAQELDNVVDKLEDVLLRIYMFGVKAIREEAVAFSGVIVKCSGELDKVMAEFKNFKNSATIRDGIVAVNHYESDGDALLVENIRMLSASAVPDREFYIWTDIYEHLEECLDACEDVADIIESVIMKNT</sequence>